<evidence type="ECO:0000313" key="1">
    <source>
        <dbReference type="EMBL" id="TQS39806.1"/>
    </source>
</evidence>
<name>A0A545AEP9_9ACTN</name>
<dbReference type="SUPFAM" id="SSF52540">
    <property type="entry name" value="P-loop containing nucleoside triphosphate hydrolases"/>
    <property type="match status" value="1"/>
</dbReference>
<dbReference type="InterPro" id="IPR027417">
    <property type="entry name" value="P-loop_NTPase"/>
</dbReference>
<dbReference type="EMBL" id="VIRS01000056">
    <property type="protein sequence ID" value="TQS39806.1"/>
    <property type="molecule type" value="Genomic_DNA"/>
</dbReference>
<dbReference type="InParanoid" id="A0A545AEP9"/>
<dbReference type="Gene3D" id="1.25.40.10">
    <property type="entry name" value="Tetratricopeptide repeat domain"/>
    <property type="match status" value="1"/>
</dbReference>
<reference evidence="1 2" key="1">
    <citation type="submission" date="2019-07" db="EMBL/GenBank/DDBJ databases">
        <title>Cryptosporangium phraense sp. nov., isolated from plant litter.</title>
        <authorList>
            <person name="Suriyachadkun C."/>
        </authorList>
    </citation>
    <scope>NUCLEOTIDE SEQUENCE [LARGE SCALE GENOMIC DNA]</scope>
    <source>
        <strain evidence="1 2">A-T 5661</strain>
    </source>
</reference>
<organism evidence="1 2">
    <name type="scientific">Cryptosporangium phraense</name>
    <dbReference type="NCBI Taxonomy" id="2593070"/>
    <lineage>
        <taxon>Bacteria</taxon>
        <taxon>Bacillati</taxon>
        <taxon>Actinomycetota</taxon>
        <taxon>Actinomycetes</taxon>
        <taxon>Cryptosporangiales</taxon>
        <taxon>Cryptosporangiaceae</taxon>
        <taxon>Cryptosporangium</taxon>
    </lineage>
</organism>
<dbReference type="PANTHER" id="PTHR47691">
    <property type="entry name" value="REGULATOR-RELATED"/>
    <property type="match status" value="1"/>
</dbReference>
<dbReference type="InterPro" id="IPR011990">
    <property type="entry name" value="TPR-like_helical_dom_sf"/>
</dbReference>
<keyword evidence="2" id="KW-1185">Reference proteome</keyword>
<dbReference type="AlphaFoldDB" id="A0A545AEP9"/>
<dbReference type="Pfam" id="PF13424">
    <property type="entry name" value="TPR_12"/>
    <property type="match status" value="2"/>
</dbReference>
<gene>
    <name evidence="1" type="ORF">FL583_38210</name>
</gene>
<dbReference type="SMART" id="SM00028">
    <property type="entry name" value="TPR"/>
    <property type="match status" value="6"/>
</dbReference>
<protein>
    <submittedName>
        <fullName evidence="1">Tetratricopeptide repeat protein</fullName>
    </submittedName>
</protein>
<dbReference type="OrthoDB" id="7628974at2"/>
<comment type="caution">
    <text evidence="1">The sequence shown here is derived from an EMBL/GenBank/DDBJ whole genome shotgun (WGS) entry which is preliminary data.</text>
</comment>
<dbReference type="RefSeq" id="WP_142709802.1">
    <property type="nucleotide sequence ID" value="NZ_VIRS01000056.1"/>
</dbReference>
<dbReference type="PRINTS" id="PR00364">
    <property type="entry name" value="DISEASERSIST"/>
</dbReference>
<dbReference type="SUPFAM" id="SSF48452">
    <property type="entry name" value="TPR-like"/>
    <property type="match status" value="2"/>
</dbReference>
<dbReference type="GO" id="GO:0043531">
    <property type="term" value="F:ADP binding"/>
    <property type="evidence" value="ECO:0007669"/>
    <property type="project" value="InterPro"/>
</dbReference>
<evidence type="ECO:0000313" key="2">
    <source>
        <dbReference type="Proteomes" id="UP000317982"/>
    </source>
</evidence>
<dbReference type="Gene3D" id="3.40.50.300">
    <property type="entry name" value="P-loop containing nucleotide triphosphate hydrolases"/>
    <property type="match status" value="1"/>
</dbReference>
<feature type="non-terminal residue" evidence="1">
    <location>
        <position position="1"/>
    </location>
</feature>
<dbReference type="InterPro" id="IPR019734">
    <property type="entry name" value="TPR_rpt"/>
</dbReference>
<sequence>ESRQGVAVSIEGMGGVGKTVLAVHGGHQLLRRERVTRVLYVNLRGFHPEQPSADPSAVLDGFLRLLGTPGSQIPHETADLVALYQRQLATHPTLVVLDDVAGEDQIRPLVGAVPGGVTLITTRRRLTGLNTLALDVLTLDEAREYLTDAIRPIPVGDDPSAVDRLAGRCGGLPLALSLVEGHIRTTPGWTVTDHADRLDERHVARRLEPAIDIALGQSYQSLPLDRQRLLRLLAIHPGPDLDPYAAAALVDVKPATAEAMLEQLDRDHLVSSPEPGRYVTHDLIRAFATGRSLDEDSAAERRAALTRLVDHYAATAFAAADLVYPADAQPPRVSASGASSRVPLPDSQAAKLWLDTERPVLLAVSTCAAAQDWSRPAVDLSVALFRYLNDRPGDAIALHGNASVAARKSGDTTGEALAHLGLGAAHCTQGRYLVGAAALRRALNLFRSAGDELGEARALTNLGGALLWQGVPTEAITYMSEALALFRQHGADPHAANALTNLGYAELTSGQHATAIEHLNEALTEHRKVGSLVGRAITLTNLGIAENSVGQSESAAAHLECAVTLSRQIGDRTVEVHALEGLARLNLGLGHPVDAIPPLRQALELCRQAGYRRGEVVILLLLGEAAHKAGDIATSSESYRASLAVIGATPEQQACARAGLRSGDQPVR</sequence>
<proteinExistence type="predicted"/>
<accession>A0A545AEP9</accession>
<dbReference type="Proteomes" id="UP000317982">
    <property type="component" value="Unassembled WGS sequence"/>
</dbReference>
<dbReference type="PANTHER" id="PTHR47691:SF3">
    <property type="entry name" value="HTH-TYPE TRANSCRIPTIONAL REGULATOR RV0890C-RELATED"/>
    <property type="match status" value="1"/>
</dbReference>